<dbReference type="AlphaFoldDB" id="A0AAZ3NWV8"/>
<sequence>MPSVTSGGNLALQHHAASALSVAGTGRLVRIEEKMNGAKYREILDENLLQSAQDLRLGQRFIFQQNNNLKHTAKTKQDWLWDKSLNFLEWPSQSPDLNIFGET</sequence>
<dbReference type="InterPro" id="IPR036397">
    <property type="entry name" value="RNaseH_sf"/>
</dbReference>
<dbReference type="GeneTree" id="ENSGT01120000271870"/>
<dbReference type="GO" id="GO:0003676">
    <property type="term" value="F:nucleic acid binding"/>
    <property type="evidence" value="ECO:0007669"/>
    <property type="project" value="InterPro"/>
</dbReference>
<dbReference type="Ensembl" id="ENSOTST00005113730.1">
    <property type="protein sequence ID" value="ENSOTSP00005108840.1"/>
    <property type="gene ID" value="ENSOTSG00005050298.1"/>
</dbReference>
<organism evidence="2 3">
    <name type="scientific">Oncorhynchus tshawytscha</name>
    <name type="common">Chinook salmon</name>
    <name type="synonym">Salmo tshawytscha</name>
    <dbReference type="NCBI Taxonomy" id="74940"/>
    <lineage>
        <taxon>Eukaryota</taxon>
        <taxon>Metazoa</taxon>
        <taxon>Chordata</taxon>
        <taxon>Craniata</taxon>
        <taxon>Vertebrata</taxon>
        <taxon>Euteleostomi</taxon>
        <taxon>Actinopterygii</taxon>
        <taxon>Neopterygii</taxon>
        <taxon>Teleostei</taxon>
        <taxon>Protacanthopterygii</taxon>
        <taxon>Salmoniformes</taxon>
        <taxon>Salmonidae</taxon>
        <taxon>Salmoninae</taxon>
        <taxon>Oncorhynchus</taxon>
    </lineage>
</organism>
<dbReference type="Gene3D" id="3.30.420.10">
    <property type="entry name" value="Ribonuclease H-like superfamily/Ribonuclease H"/>
    <property type="match status" value="1"/>
</dbReference>
<accession>A0AAZ3NWV8</accession>
<reference evidence="2" key="2">
    <citation type="submission" date="2025-08" db="UniProtKB">
        <authorList>
            <consortium name="Ensembl"/>
        </authorList>
    </citation>
    <scope>IDENTIFICATION</scope>
</reference>
<evidence type="ECO:0000313" key="2">
    <source>
        <dbReference type="Ensembl" id="ENSOTSP00005108840.1"/>
    </source>
</evidence>
<proteinExistence type="predicted"/>
<dbReference type="Pfam" id="PF13358">
    <property type="entry name" value="DDE_3"/>
    <property type="match status" value="1"/>
</dbReference>
<keyword evidence="3" id="KW-1185">Reference proteome</keyword>
<name>A0AAZ3NWV8_ONCTS</name>
<reference evidence="3" key="1">
    <citation type="journal article" date="2018" name="PLoS ONE">
        <title>Chinook salmon (Oncorhynchus tshawytscha) genome and transcriptome.</title>
        <authorList>
            <person name="Christensen K.A."/>
            <person name="Leong J.S."/>
            <person name="Sakhrani D."/>
            <person name="Biagi C.A."/>
            <person name="Minkley D.R."/>
            <person name="Withler R.E."/>
            <person name="Rondeau E.B."/>
            <person name="Koop B.F."/>
            <person name="Devlin R.H."/>
        </authorList>
    </citation>
    <scope>NUCLEOTIDE SEQUENCE [LARGE SCALE GENOMIC DNA]</scope>
</reference>
<protein>
    <recommendedName>
        <fullName evidence="1">Tc1-like transposase DDE domain-containing protein</fullName>
    </recommendedName>
</protein>
<dbReference type="InterPro" id="IPR038717">
    <property type="entry name" value="Tc1-like_DDE_dom"/>
</dbReference>
<feature type="domain" description="Tc1-like transposase DDE" evidence="1">
    <location>
        <begin position="17"/>
        <end position="99"/>
    </location>
</feature>
<evidence type="ECO:0000313" key="3">
    <source>
        <dbReference type="Proteomes" id="UP000694402"/>
    </source>
</evidence>
<dbReference type="Proteomes" id="UP000694402">
    <property type="component" value="Unassembled WGS sequence"/>
</dbReference>
<evidence type="ECO:0000259" key="1">
    <source>
        <dbReference type="Pfam" id="PF13358"/>
    </source>
</evidence>
<reference evidence="2" key="3">
    <citation type="submission" date="2025-09" db="UniProtKB">
        <authorList>
            <consortium name="Ensembl"/>
        </authorList>
    </citation>
    <scope>IDENTIFICATION</scope>
</reference>